<keyword evidence="2" id="KW-1185">Reference proteome</keyword>
<dbReference type="EMBL" id="SMSJ01000024">
    <property type="protein sequence ID" value="TDH61263.1"/>
    <property type="molecule type" value="Genomic_DNA"/>
</dbReference>
<protein>
    <submittedName>
        <fullName evidence="1">Uncharacterized protein</fullName>
    </submittedName>
</protein>
<dbReference type="RefSeq" id="WP_133290001.1">
    <property type="nucleotide sequence ID" value="NZ_SMSJ01000024.1"/>
</dbReference>
<organism evidence="1 2">
    <name type="scientific">Dankookia rubra</name>
    <dbReference type="NCBI Taxonomy" id="1442381"/>
    <lineage>
        <taxon>Bacteria</taxon>
        <taxon>Pseudomonadati</taxon>
        <taxon>Pseudomonadota</taxon>
        <taxon>Alphaproteobacteria</taxon>
        <taxon>Acetobacterales</taxon>
        <taxon>Roseomonadaceae</taxon>
        <taxon>Dankookia</taxon>
    </lineage>
</organism>
<sequence>MNNPYLIDGSRRVHRHWWTVVPALPAGPDKQKAHALQRVWSDHTMNAFRTAADGSLLPGNRGFYTEGTEDHLTPAVFQTWAALGPAHAWLPALLALFNITPSGAVETARWCYFFEQYTADGKRPIADIVLAWRDGAGEAVLVIEAKRRGARLAVKDLTDLSRYLRMPSIYSVPRRHLGLLVDAADLAGMHVKLAGAWPIASWQALISAQITAARDLAAPTTVIKEVIGLIGLHAAFHGLVAPLARESLALVAGEGTAARYNAIATEAEGPPEAVRFLLGSEAVFAIRRGRSPDTPLPWLADTLAADEIWRRGEQTTAARQVPRWRLNWGT</sequence>
<comment type="caution">
    <text evidence="1">The sequence shown here is derived from an EMBL/GenBank/DDBJ whole genome shotgun (WGS) entry which is preliminary data.</text>
</comment>
<accession>A0A4R5QEH5</accession>
<evidence type="ECO:0000313" key="2">
    <source>
        <dbReference type="Proteomes" id="UP000295096"/>
    </source>
</evidence>
<reference evidence="1 2" key="1">
    <citation type="journal article" date="2016" name="J. Microbiol.">
        <title>Dankookia rubra gen. nov., sp. nov., an alphaproteobacterium isolated from sediment of a shallow stream.</title>
        <authorList>
            <person name="Kim W.H."/>
            <person name="Kim D.H."/>
            <person name="Kang K."/>
            <person name="Ahn T.Y."/>
        </authorList>
    </citation>
    <scope>NUCLEOTIDE SEQUENCE [LARGE SCALE GENOMIC DNA]</scope>
    <source>
        <strain evidence="1 2">JCM30602</strain>
    </source>
</reference>
<gene>
    <name evidence="1" type="ORF">E2C06_18010</name>
</gene>
<evidence type="ECO:0000313" key="1">
    <source>
        <dbReference type="EMBL" id="TDH61263.1"/>
    </source>
</evidence>
<dbReference type="AlphaFoldDB" id="A0A4R5QEH5"/>
<name>A0A4R5QEH5_9PROT</name>
<proteinExistence type="predicted"/>
<dbReference type="Proteomes" id="UP000295096">
    <property type="component" value="Unassembled WGS sequence"/>
</dbReference>
<dbReference type="OrthoDB" id="8477355at2"/>